<feature type="compositionally biased region" description="Low complexity" evidence="1">
    <location>
        <begin position="427"/>
        <end position="439"/>
    </location>
</feature>
<feature type="compositionally biased region" description="Pro residues" evidence="1">
    <location>
        <begin position="407"/>
        <end position="417"/>
    </location>
</feature>
<name>A0ABQ9YKA8_9EUKA</name>
<sequence>MSQHTSITFGPESPLVPLPQQVNQALLCCTPFLNWRDGRRESGYKKAIVFRSLVATLKIQPALDDSLEDNAVKFLESVVPYSRESADAFLSSLALLSDDYLTNFVQSIVVLLSSASQAIIKSSMKILRNLIFWWSEQVRLALVKADLLPQIITILNPLSLSFADAFDIHTHLLEIVSHSLWLAHPYYLTRLRIDDRDDQQAVRETVFQQVLVPSENYIWHLCVNRFSILDGDQSSEFMTLLAWLTRISPYYQPTIQEQTKTRTNIRHPLSILARLPSLFLPLTARSESNKAFERSNPGGCSLQKKRSIDTLFTNDSATTNRSRPNVAMLGPKVSVSRRSLFELSDKNAIPLCLSLITHALLLPSASPSQRTPSHSPLSLPHHPHPPTPLCLSLATHTLPLPSASPSSPTPSHSPLPLPHHAHPPTPLCLSLTTDTLPLPSASPSPRTPSHSPLPLPRHAHPPTHLCLSLTTHTLPLPSASPSPRTPSHSPLPLPRHAHPPTPLCLSLTTHTLPLHSASPSPPSPSHSPLPLPHHPHPPTPLCLSLTTHALPLHSASPSPPTPSHSTLPLPSPPTPSQSIERAAPI</sequence>
<comment type="caution">
    <text evidence="2">The sequence shown here is derived from an EMBL/GenBank/DDBJ whole genome shotgun (WGS) entry which is preliminary data.</text>
</comment>
<protein>
    <submittedName>
        <fullName evidence="2">Uncharacterized protein</fullName>
    </submittedName>
</protein>
<feature type="compositionally biased region" description="Low complexity" evidence="1">
    <location>
        <begin position="462"/>
        <end position="477"/>
    </location>
</feature>
<evidence type="ECO:0000313" key="2">
    <source>
        <dbReference type="EMBL" id="KAK2964009.1"/>
    </source>
</evidence>
<proteinExistence type="predicted"/>
<feature type="compositionally biased region" description="Pro residues" evidence="1">
    <location>
        <begin position="478"/>
        <end position="493"/>
    </location>
</feature>
<feature type="compositionally biased region" description="Low complexity" evidence="1">
    <location>
        <begin position="389"/>
        <end position="406"/>
    </location>
</feature>
<gene>
    <name evidence="2" type="ORF">BLNAU_1090</name>
</gene>
<dbReference type="InterPro" id="IPR016024">
    <property type="entry name" value="ARM-type_fold"/>
</dbReference>
<accession>A0ABQ9YKA8</accession>
<feature type="compositionally biased region" description="Low complexity" evidence="1">
    <location>
        <begin position="503"/>
        <end position="518"/>
    </location>
</feature>
<feature type="region of interest" description="Disordered" evidence="1">
    <location>
        <begin position="365"/>
        <end position="585"/>
    </location>
</feature>
<feature type="compositionally biased region" description="Pro residues" evidence="1">
    <location>
        <begin position="519"/>
        <end position="540"/>
    </location>
</feature>
<dbReference type="SUPFAM" id="SSF48371">
    <property type="entry name" value="ARM repeat"/>
    <property type="match status" value="1"/>
</dbReference>
<evidence type="ECO:0000313" key="3">
    <source>
        <dbReference type="Proteomes" id="UP001281761"/>
    </source>
</evidence>
<feature type="compositionally biased region" description="Low complexity" evidence="1">
    <location>
        <begin position="541"/>
        <end position="556"/>
    </location>
</feature>
<dbReference type="Proteomes" id="UP001281761">
    <property type="component" value="Unassembled WGS sequence"/>
</dbReference>
<keyword evidence="3" id="KW-1185">Reference proteome</keyword>
<organism evidence="2 3">
    <name type="scientific">Blattamonas nauphoetae</name>
    <dbReference type="NCBI Taxonomy" id="2049346"/>
    <lineage>
        <taxon>Eukaryota</taxon>
        <taxon>Metamonada</taxon>
        <taxon>Preaxostyla</taxon>
        <taxon>Oxymonadida</taxon>
        <taxon>Blattamonas</taxon>
    </lineage>
</organism>
<dbReference type="EMBL" id="JARBJD010000004">
    <property type="protein sequence ID" value="KAK2964009.1"/>
    <property type="molecule type" value="Genomic_DNA"/>
</dbReference>
<feature type="compositionally biased region" description="Pro residues" evidence="1">
    <location>
        <begin position="440"/>
        <end position="455"/>
    </location>
</feature>
<evidence type="ECO:0000256" key="1">
    <source>
        <dbReference type="SAM" id="MobiDB-lite"/>
    </source>
</evidence>
<reference evidence="2 3" key="1">
    <citation type="journal article" date="2022" name="bioRxiv">
        <title>Genomics of Preaxostyla Flagellates Illuminates Evolutionary Transitions and the Path Towards Mitochondrial Loss.</title>
        <authorList>
            <person name="Novak L.V.F."/>
            <person name="Treitli S.C."/>
            <person name="Pyrih J."/>
            <person name="Halakuc P."/>
            <person name="Pipaliya S.V."/>
            <person name="Vacek V."/>
            <person name="Brzon O."/>
            <person name="Soukal P."/>
            <person name="Eme L."/>
            <person name="Dacks J.B."/>
            <person name="Karnkowska A."/>
            <person name="Elias M."/>
            <person name="Hampl V."/>
        </authorList>
    </citation>
    <scope>NUCLEOTIDE SEQUENCE [LARGE SCALE GENOMIC DNA]</scope>
    <source>
        <strain evidence="2">NAU3</strain>
        <tissue evidence="2">Gut</tissue>
    </source>
</reference>